<keyword evidence="7" id="KW-0460">Magnesium</keyword>
<dbReference type="GO" id="GO:0009252">
    <property type="term" value="P:peptidoglycan biosynthetic process"/>
    <property type="evidence" value="ECO:0007669"/>
    <property type="project" value="UniProtKB-UniRule"/>
</dbReference>
<dbReference type="GO" id="GO:0000287">
    <property type="term" value="F:magnesium ion binding"/>
    <property type="evidence" value="ECO:0007669"/>
    <property type="project" value="UniProtKB-UniRule"/>
</dbReference>
<feature type="short sequence motif" description="Meso-diaminopimelate recognition motif" evidence="7">
    <location>
        <begin position="407"/>
        <end position="410"/>
    </location>
</feature>
<feature type="domain" description="Mur ligase central" evidence="11">
    <location>
        <begin position="112"/>
        <end position="312"/>
    </location>
</feature>
<keyword evidence="7" id="KW-0963">Cytoplasm</keyword>
<dbReference type="SUPFAM" id="SSF63418">
    <property type="entry name" value="MurE/MurF N-terminal domain"/>
    <property type="match status" value="1"/>
</dbReference>
<dbReference type="Gene3D" id="3.90.190.20">
    <property type="entry name" value="Mur ligase, C-terminal domain"/>
    <property type="match status" value="1"/>
</dbReference>
<sequence>MRLMMNLAELIEELRGCVIDGNPTVEISSVAYHSRKATDGTLFVAIKGFKADGHDYVSDAVKRGAVAVVVEREVDAAFEVCKVLVPDTREALSHISSVYYGTPSRKLDITGVTGTNGKTTTCYLLRSIYEAAGMRSGMLTTIEYWIGRKRQRAQLTTPESLDLQRILGKMVEGRVKALAMEVSSHGLALKRVRDVEFAKGVFTNLSRDHLDFHVDMENYISSKRSLFKNLRLGAIAVLNCDDPHWEDMASATQARVVKYGFAGSADFRATEVKATLDGTQIKASWERETAEIESSLIGRHNAYNMLASAATAAYSGLDKEAIIAGIKNVKRVPGRLEPFRLPNGAKAFVDYAHTPDALKRVLDSLKEVTEGDIICVFGCGGDRDKGKRPIMGEVSTNLADFTIVTSDNPRSENPQAIIDEIISGAKKDNFKIEVDRRKAIEEAVAMAKPRDSVLIAGKGHERFQTVGDVRKPFDDRKVLSSLIGKGN</sequence>
<dbReference type="NCBIfam" id="TIGR01085">
    <property type="entry name" value="murE"/>
    <property type="match status" value="1"/>
</dbReference>
<dbReference type="GO" id="GO:0005737">
    <property type="term" value="C:cytoplasm"/>
    <property type="evidence" value="ECO:0007669"/>
    <property type="project" value="UniProtKB-SubCell"/>
</dbReference>
<dbReference type="Pfam" id="PF02875">
    <property type="entry name" value="Mur_ligase_C"/>
    <property type="match status" value="1"/>
</dbReference>
<dbReference type="InterPro" id="IPR004101">
    <property type="entry name" value="Mur_ligase_C"/>
</dbReference>
<dbReference type="GO" id="GO:0005524">
    <property type="term" value="F:ATP binding"/>
    <property type="evidence" value="ECO:0007669"/>
    <property type="project" value="UniProtKB-UniRule"/>
</dbReference>
<feature type="domain" description="Mur ligase N-terminal catalytic" evidence="9">
    <location>
        <begin position="26"/>
        <end position="100"/>
    </location>
</feature>
<feature type="binding site" evidence="7">
    <location>
        <begin position="407"/>
        <end position="410"/>
    </location>
    <ligand>
        <name>meso-2,6-diaminopimelate</name>
        <dbReference type="ChEBI" id="CHEBI:57791"/>
    </ligand>
</feature>
<keyword evidence="5 7" id="KW-0131">Cell cycle</keyword>
<evidence type="ECO:0000259" key="10">
    <source>
        <dbReference type="Pfam" id="PF02875"/>
    </source>
</evidence>
<feature type="binding site" evidence="7">
    <location>
        <begin position="114"/>
        <end position="120"/>
    </location>
    <ligand>
        <name>ATP</name>
        <dbReference type="ChEBI" id="CHEBI:30616"/>
    </ligand>
</feature>
<comment type="PTM">
    <text evidence="7">Carboxylation is probably crucial for Mg(2+) binding and, consequently, for the gamma-phosphate positioning of ATP.</text>
</comment>
<keyword evidence="6 7" id="KW-0961">Cell wall biogenesis/degradation</keyword>
<dbReference type="NCBIfam" id="NF001126">
    <property type="entry name" value="PRK00139.1-4"/>
    <property type="match status" value="1"/>
</dbReference>
<dbReference type="UniPathway" id="UPA00219"/>
<dbReference type="GO" id="GO:0051301">
    <property type="term" value="P:cell division"/>
    <property type="evidence" value="ECO:0007669"/>
    <property type="project" value="UniProtKB-KW"/>
</dbReference>
<evidence type="ECO:0000256" key="1">
    <source>
        <dbReference type="ARBA" id="ARBA00005898"/>
    </source>
</evidence>
<reference evidence="12 13" key="1">
    <citation type="submission" date="2019-03" db="EMBL/GenBank/DDBJ databases">
        <title>Metabolic potential of uncultured bacteria and archaea associated with petroleum seepage in deep-sea sediments.</title>
        <authorList>
            <person name="Dong X."/>
            <person name="Hubert C."/>
        </authorList>
    </citation>
    <scope>NUCLEOTIDE SEQUENCE [LARGE SCALE GENOMIC DNA]</scope>
    <source>
        <strain evidence="12">E44_bin18</strain>
    </source>
</reference>
<comment type="subcellular location">
    <subcellularLocation>
        <location evidence="7 8">Cytoplasm</location>
    </subcellularLocation>
</comment>
<dbReference type="Gene3D" id="3.40.1190.10">
    <property type="entry name" value="Mur-like, catalytic domain"/>
    <property type="match status" value="1"/>
</dbReference>
<feature type="binding site" evidence="7">
    <location>
        <position position="34"/>
    </location>
    <ligand>
        <name>UDP-N-acetyl-alpha-D-muramoyl-L-alanyl-D-glutamate</name>
        <dbReference type="ChEBI" id="CHEBI:83900"/>
    </ligand>
</feature>
<dbReference type="EC" id="6.3.2.13" evidence="7"/>
<evidence type="ECO:0000256" key="6">
    <source>
        <dbReference type="ARBA" id="ARBA00023316"/>
    </source>
</evidence>
<keyword evidence="3 7" id="KW-0133">Cell shape</keyword>
<evidence type="ECO:0000256" key="7">
    <source>
        <dbReference type="HAMAP-Rule" id="MF_00208"/>
    </source>
</evidence>
<feature type="domain" description="Mur ligase C-terminal" evidence="10">
    <location>
        <begin position="334"/>
        <end position="459"/>
    </location>
</feature>
<keyword evidence="2 7" id="KW-0132">Cell division</keyword>
<accession>A0A523UUJ8</accession>
<feature type="binding site" evidence="7">
    <location>
        <position position="461"/>
    </location>
    <ligand>
        <name>meso-2,6-diaminopimelate</name>
        <dbReference type="ChEBI" id="CHEBI:57791"/>
    </ligand>
</feature>
<evidence type="ECO:0000256" key="2">
    <source>
        <dbReference type="ARBA" id="ARBA00022618"/>
    </source>
</evidence>
<dbReference type="Gene3D" id="3.40.1390.10">
    <property type="entry name" value="MurE/MurF, N-terminal domain"/>
    <property type="match status" value="1"/>
</dbReference>
<dbReference type="InterPro" id="IPR005761">
    <property type="entry name" value="UDP-N-AcMur-Glu-dNH2Pim_ligase"/>
</dbReference>
<evidence type="ECO:0000313" key="13">
    <source>
        <dbReference type="Proteomes" id="UP000315525"/>
    </source>
</evidence>
<evidence type="ECO:0000256" key="3">
    <source>
        <dbReference type="ARBA" id="ARBA00022960"/>
    </source>
</evidence>
<dbReference type="InterPro" id="IPR036565">
    <property type="entry name" value="Mur-like_cat_sf"/>
</dbReference>
<dbReference type="EMBL" id="SOJN01000063">
    <property type="protein sequence ID" value="TET46204.1"/>
    <property type="molecule type" value="Genomic_DNA"/>
</dbReference>
<dbReference type="SUPFAM" id="SSF53244">
    <property type="entry name" value="MurD-like peptide ligases, peptide-binding domain"/>
    <property type="match status" value="1"/>
</dbReference>
<evidence type="ECO:0000256" key="8">
    <source>
        <dbReference type="RuleBase" id="RU004135"/>
    </source>
</evidence>
<dbReference type="SUPFAM" id="SSF53623">
    <property type="entry name" value="MurD-like peptide ligases, catalytic domain"/>
    <property type="match status" value="1"/>
</dbReference>
<protein>
    <recommendedName>
        <fullName evidence="7">UDP-N-acetylmuramoyl-L-alanyl-D-glutamate--2,6-diaminopimelate ligase</fullName>
        <ecNumber evidence="7">6.3.2.13</ecNumber>
    </recommendedName>
    <alternativeName>
        <fullName evidence="7">Meso-A2pm-adding enzyme</fullName>
    </alternativeName>
    <alternativeName>
        <fullName evidence="7">Meso-diaminopimelate-adding enzyme</fullName>
    </alternativeName>
    <alternativeName>
        <fullName evidence="7">UDP-MurNAc-L-Ala-D-Glu:meso-diaminopimelate ligase</fullName>
    </alternativeName>
    <alternativeName>
        <fullName evidence="7">UDP-MurNAc-tripeptide synthetase</fullName>
    </alternativeName>
    <alternativeName>
        <fullName evidence="7">UDP-N-acetylmuramyl-tripeptide synthetase</fullName>
    </alternativeName>
</protein>
<keyword evidence="4 7" id="KW-0573">Peptidoglycan synthesis</keyword>
<name>A0A523UUJ8_UNCT6</name>
<feature type="binding site" evidence="7">
    <location>
        <position position="457"/>
    </location>
    <ligand>
        <name>meso-2,6-diaminopimelate</name>
        <dbReference type="ChEBI" id="CHEBI:57791"/>
    </ligand>
</feature>
<dbReference type="InterPro" id="IPR036615">
    <property type="entry name" value="Mur_ligase_C_dom_sf"/>
</dbReference>
<evidence type="ECO:0000256" key="4">
    <source>
        <dbReference type="ARBA" id="ARBA00022984"/>
    </source>
</evidence>
<dbReference type="NCBIfam" id="NF001124">
    <property type="entry name" value="PRK00139.1-2"/>
    <property type="match status" value="1"/>
</dbReference>
<dbReference type="GO" id="GO:0071555">
    <property type="term" value="P:cell wall organization"/>
    <property type="evidence" value="ECO:0007669"/>
    <property type="project" value="UniProtKB-KW"/>
</dbReference>
<keyword evidence="7 12" id="KW-0436">Ligase</keyword>
<dbReference type="InterPro" id="IPR035911">
    <property type="entry name" value="MurE/MurF_N"/>
</dbReference>
<comment type="cofactor">
    <cofactor evidence="7">
        <name>Mg(2+)</name>
        <dbReference type="ChEBI" id="CHEBI:18420"/>
    </cofactor>
</comment>
<dbReference type="GO" id="GO:0008360">
    <property type="term" value="P:regulation of cell shape"/>
    <property type="evidence" value="ECO:0007669"/>
    <property type="project" value="UniProtKB-KW"/>
</dbReference>
<dbReference type="PANTHER" id="PTHR23135">
    <property type="entry name" value="MUR LIGASE FAMILY MEMBER"/>
    <property type="match status" value="1"/>
</dbReference>
<dbReference type="InterPro" id="IPR000713">
    <property type="entry name" value="Mur_ligase_N"/>
</dbReference>
<comment type="catalytic activity">
    <reaction evidence="7">
        <text>UDP-N-acetyl-alpha-D-muramoyl-L-alanyl-D-glutamate + meso-2,6-diaminopimelate + ATP = UDP-N-acetyl-alpha-D-muramoyl-L-alanyl-gamma-D-glutamyl-meso-2,6-diaminopimelate + ADP + phosphate + H(+)</text>
        <dbReference type="Rhea" id="RHEA:23676"/>
        <dbReference type="ChEBI" id="CHEBI:15378"/>
        <dbReference type="ChEBI" id="CHEBI:30616"/>
        <dbReference type="ChEBI" id="CHEBI:43474"/>
        <dbReference type="ChEBI" id="CHEBI:57791"/>
        <dbReference type="ChEBI" id="CHEBI:83900"/>
        <dbReference type="ChEBI" id="CHEBI:83905"/>
        <dbReference type="ChEBI" id="CHEBI:456216"/>
        <dbReference type="EC" id="6.3.2.13"/>
    </reaction>
</comment>
<dbReference type="HAMAP" id="MF_00208">
    <property type="entry name" value="MurE"/>
    <property type="match status" value="1"/>
</dbReference>
<comment type="function">
    <text evidence="7">Catalyzes the addition of meso-diaminopimelic acid to the nucleotide precursor UDP-N-acetylmuramoyl-L-alanyl-D-glutamate (UMAG) in the biosynthesis of bacterial cell-wall peptidoglycan.</text>
</comment>
<dbReference type="PANTHER" id="PTHR23135:SF4">
    <property type="entry name" value="UDP-N-ACETYLMURAMOYL-L-ALANYL-D-GLUTAMATE--2,6-DIAMINOPIMELATE LIGASE MURE HOMOLOG, CHLOROPLASTIC"/>
    <property type="match status" value="1"/>
</dbReference>
<feature type="binding site" evidence="7">
    <location>
        <position position="183"/>
    </location>
    <ligand>
        <name>UDP-N-acetyl-alpha-D-muramoyl-L-alanyl-D-glutamate</name>
        <dbReference type="ChEBI" id="CHEBI:83900"/>
    </ligand>
</feature>
<comment type="similarity">
    <text evidence="1 7">Belongs to the MurCDEF family. MurE subfamily.</text>
</comment>
<feature type="modified residue" description="N6-carboxylysine" evidence="7">
    <location>
        <position position="223"/>
    </location>
</feature>
<keyword evidence="7" id="KW-0067">ATP-binding</keyword>
<organism evidence="12 13">
    <name type="scientific">candidate division TA06 bacterium</name>
    <dbReference type="NCBI Taxonomy" id="2250710"/>
    <lineage>
        <taxon>Bacteria</taxon>
        <taxon>Bacteria division TA06</taxon>
    </lineage>
</organism>
<dbReference type="AlphaFoldDB" id="A0A523UUJ8"/>
<feature type="binding site" evidence="7">
    <location>
        <begin position="156"/>
        <end position="157"/>
    </location>
    <ligand>
        <name>UDP-N-acetyl-alpha-D-muramoyl-L-alanyl-D-glutamate</name>
        <dbReference type="ChEBI" id="CHEBI:83900"/>
    </ligand>
</feature>
<keyword evidence="7" id="KW-0547">Nucleotide-binding</keyword>
<dbReference type="Pfam" id="PF08245">
    <property type="entry name" value="Mur_ligase_M"/>
    <property type="match status" value="1"/>
</dbReference>
<dbReference type="InterPro" id="IPR013221">
    <property type="entry name" value="Mur_ligase_cen"/>
</dbReference>
<feature type="binding site" evidence="7">
    <location>
        <position position="191"/>
    </location>
    <ligand>
        <name>UDP-N-acetyl-alpha-D-muramoyl-L-alanyl-D-glutamate</name>
        <dbReference type="ChEBI" id="CHEBI:83900"/>
    </ligand>
</feature>
<comment type="caution">
    <text evidence="12">The sequence shown here is derived from an EMBL/GenBank/DDBJ whole genome shotgun (WGS) entry which is preliminary data.</text>
</comment>
<evidence type="ECO:0000259" key="9">
    <source>
        <dbReference type="Pfam" id="PF01225"/>
    </source>
</evidence>
<proteinExistence type="inferred from homology"/>
<evidence type="ECO:0000313" key="12">
    <source>
        <dbReference type="EMBL" id="TET46204.1"/>
    </source>
</evidence>
<gene>
    <name evidence="7" type="primary">murE</name>
    <name evidence="12" type="ORF">E3J62_05010</name>
</gene>
<dbReference type="GO" id="GO:0008765">
    <property type="term" value="F:UDP-N-acetylmuramoylalanyl-D-glutamate-2,6-diaminopimelate ligase activity"/>
    <property type="evidence" value="ECO:0007669"/>
    <property type="project" value="UniProtKB-UniRule"/>
</dbReference>
<evidence type="ECO:0000259" key="11">
    <source>
        <dbReference type="Pfam" id="PF08245"/>
    </source>
</evidence>
<comment type="pathway">
    <text evidence="7 8">Cell wall biogenesis; peptidoglycan biosynthesis.</text>
</comment>
<dbReference type="Proteomes" id="UP000315525">
    <property type="component" value="Unassembled WGS sequence"/>
</dbReference>
<comment type="caution">
    <text evidence="7">Lacks conserved residue(s) required for the propagation of feature annotation.</text>
</comment>
<dbReference type="Pfam" id="PF01225">
    <property type="entry name" value="Mur_ligase"/>
    <property type="match status" value="1"/>
</dbReference>
<feature type="binding site" evidence="7">
    <location>
        <position position="383"/>
    </location>
    <ligand>
        <name>meso-2,6-diaminopimelate</name>
        <dbReference type="ChEBI" id="CHEBI:57791"/>
    </ligand>
</feature>
<evidence type="ECO:0000256" key="5">
    <source>
        <dbReference type="ARBA" id="ARBA00023306"/>
    </source>
</evidence>